<accession>A0A517YRC3</accession>
<dbReference type="Proteomes" id="UP000317369">
    <property type="component" value="Chromosome"/>
</dbReference>
<gene>
    <name evidence="2" type="ORF">KS4_07750</name>
</gene>
<keyword evidence="1" id="KW-1133">Transmembrane helix</keyword>
<evidence type="ECO:0000313" key="2">
    <source>
        <dbReference type="EMBL" id="QDU32741.1"/>
    </source>
</evidence>
<sequence length="235" mass="26658">MKIQCENCNKAIPSDDINIEHMIAKCNACDSIFSITDQLPDTEEGIIQTKHTVDKPAFLKIDPHSHSFRMIHRWFNGGAFFFLFFALFWNSIVSIFVYQAIKDIATAQSLSDVDWFLPLFMIPFICVGIGTSYSAITGLFNRTIYSLDANQLRVSHGPFPWFGNKRLDPAQIKQFHVKKSGVTVNDMPRYNVFAIMIEGKDQLIAARLAEKSHALYIEQELERQTGISSLQTVGT</sequence>
<evidence type="ECO:0000313" key="3">
    <source>
        <dbReference type="Proteomes" id="UP000317369"/>
    </source>
</evidence>
<dbReference type="KEGG" id="pcor:KS4_07750"/>
<feature type="transmembrane region" description="Helical" evidence="1">
    <location>
        <begin position="79"/>
        <end position="101"/>
    </location>
</feature>
<dbReference type="RefSeq" id="WP_145074787.1">
    <property type="nucleotide sequence ID" value="NZ_CP036425.1"/>
</dbReference>
<keyword evidence="1" id="KW-0812">Transmembrane</keyword>
<keyword evidence="3" id="KW-1185">Reference proteome</keyword>
<proteinExistence type="predicted"/>
<keyword evidence="1" id="KW-0472">Membrane</keyword>
<name>A0A517YRC3_9BACT</name>
<dbReference type="AlphaFoldDB" id="A0A517YRC3"/>
<feature type="transmembrane region" description="Helical" evidence="1">
    <location>
        <begin position="113"/>
        <end position="136"/>
    </location>
</feature>
<protein>
    <submittedName>
        <fullName evidence="2">Uncharacterized protein</fullName>
    </submittedName>
</protein>
<evidence type="ECO:0000256" key="1">
    <source>
        <dbReference type="SAM" id="Phobius"/>
    </source>
</evidence>
<organism evidence="2 3">
    <name type="scientific">Poriferisphaera corsica</name>
    <dbReference type="NCBI Taxonomy" id="2528020"/>
    <lineage>
        <taxon>Bacteria</taxon>
        <taxon>Pseudomonadati</taxon>
        <taxon>Planctomycetota</taxon>
        <taxon>Phycisphaerae</taxon>
        <taxon>Phycisphaerales</taxon>
        <taxon>Phycisphaeraceae</taxon>
        <taxon>Poriferisphaera</taxon>
    </lineage>
</organism>
<dbReference type="EMBL" id="CP036425">
    <property type="protein sequence ID" value="QDU32741.1"/>
    <property type="molecule type" value="Genomic_DNA"/>
</dbReference>
<reference evidence="2 3" key="1">
    <citation type="submission" date="2019-02" db="EMBL/GenBank/DDBJ databases">
        <title>Deep-cultivation of Planctomycetes and their phenomic and genomic characterization uncovers novel biology.</title>
        <authorList>
            <person name="Wiegand S."/>
            <person name="Jogler M."/>
            <person name="Boedeker C."/>
            <person name="Pinto D."/>
            <person name="Vollmers J."/>
            <person name="Rivas-Marin E."/>
            <person name="Kohn T."/>
            <person name="Peeters S.H."/>
            <person name="Heuer A."/>
            <person name="Rast P."/>
            <person name="Oberbeckmann S."/>
            <person name="Bunk B."/>
            <person name="Jeske O."/>
            <person name="Meyerdierks A."/>
            <person name="Storesund J.E."/>
            <person name="Kallscheuer N."/>
            <person name="Luecker S."/>
            <person name="Lage O.M."/>
            <person name="Pohl T."/>
            <person name="Merkel B.J."/>
            <person name="Hornburger P."/>
            <person name="Mueller R.-W."/>
            <person name="Bruemmer F."/>
            <person name="Labrenz M."/>
            <person name="Spormann A.M."/>
            <person name="Op den Camp H."/>
            <person name="Overmann J."/>
            <person name="Amann R."/>
            <person name="Jetten M.S.M."/>
            <person name="Mascher T."/>
            <person name="Medema M.H."/>
            <person name="Devos D.P."/>
            <person name="Kaster A.-K."/>
            <person name="Ovreas L."/>
            <person name="Rohde M."/>
            <person name="Galperin M.Y."/>
            <person name="Jogler C."/>
        </authorList>
    </citation>
    <scope>NUCLEOTIDE SEQUENCE [LARGE SCALE GENOMIC DNA]</scope>
    <source>
        <strain evidence="2 3">KS4</strain>
    </source>
</reference>
<dbReference type="OrthoDB" id="277787at2"/>